<dbReference type="PRINTS" id="PR01217">
    <property type="entry name" value="PRICHEXTENSN"/>
</dbReference>
<reference evidence="3 4" key="1">
    <citation type="submission" date="2020-08" db="EMBL/GenBank/DDBJ databases">
        <title>Sequencing the genomes of 1000 actinobacteria strains.</title>
        <authorList>
            <person name="Klenk H.-P."/>
        </authorList>
    </citation>
    <scope>NUCLEOTIDE SEQUENCE [LARGE SCALE GENOMIC DNA]</scope>
    <source>
        <strain evidence="3 4">DSM 45362</strain>
    </source>
</reference>
<feature type="compositionally biased region" description="Low complexity" evidence="1">
    <location>
        <begin position="293"/>
        <end position="309"/>
    </location>
</feature>
<dbReference type="RefSeq" id="WP_184839039.1">
    <property type="nucleotide sequence ID" value="NZ_JACHMN010000002.1"/>
</dbReference>
<feature type="transmembrane region" description="Helical" evidence="2">
    <location>
        <begin position="25"/>
        <end position="45"/>
    </location>
</feature>
<proteinExistence type="predicted"/>
<dbReference type="PANTHER" id="PTHR48148">
    <property type="entry name" value="KERATINOCYTE PROLINE-RICH PROTEIN"/>
    <property type="match status" value="1"/>
</dbReference>
<sequence>MTTAESSAGSRAWQAFRRWRRGRPFWGGLLAILAGLELFATTQSLEGLEIKIGMEGFQSILIPLMLVLAGILGWATPAQRHFYGVITVVVAVYSFVGLNFGGFFIGMLLGIIGGALIFAWSPAQPPASPEAETPDDESDDEGPTGRHAASDGSMDELLDGASAGSLRSASPPAVPQQRPVAPDEHDPELPRRSPRLLSVIILPVALVITGAVALQTQSPAAAEGCTAPRRTAEATTSPTARKVKTPSPTTAAPSPTQGGGIIGDILDALGGLLGGKKKASPSPSTAPKPTPTKPTTSPTKPTPGGSASPQNPCPSPTVNRAKRLQADAGQLDVALRPGQMTGSRVTMINLNFQGIVDLPTADGAVTVLKFTMNSSTTDDFKLRIHGGARDVLQSTAELTVKQNVVFYTNRFRGNLFGLIPVDYTPTAPPPPIPLPIVFFTNPDIQLVLVTTDVLTAKPKLTMKLVAV</sequence>
<evidence type="ECO:0000256" key="1">
    <source>
        <dbReference type="SAM" id="MobiDB-lite"/>
    </source>
</evidence>
<keyword evidence="2" id="KW-1133">Transmembrane helix</keyword>
<feature type="transmembrane region" description="Helical" evidence="2">
    <location>
        <begin position="57"/>
        <end position="75"/>
    </location>
</feature>
<name>A0A841BW59_9ACTN</name>
<dbReference type="PANTHER" id="PTHR48148:SF2">
    <property type="entry name" value="PA14 DOMAIN-CONTAINING PROTEIN"/>
    <property type="match status" value="1"/>
</dbReference>
<keyword evidence="4" id="KW-1185">Reference proteome</keyword>
<feature type="compositionally biased region" description="Low complexity" evidence="1">
    <location>
        <begin position="168"/>
        <end position="180"/>
    </location>
</feature>
<dbReference type="EMBL" id="JACHMN010000002">
    <property type="protein sequence ID" value="MBB5871163.1"/>
    <property type="molecule type" value="Genomic_DNA"/>
</dbReference>
<feature type="region of interest" description="Disordered" evidence="1">
    <location>
        <begin position="125"/>
        <end position="191"/>
    </location>
</feature>
<evidence type="ECO:0000256" key="2">
    <source>
        <dbReference type="SAM" id="Phobius"/>
    </source>
</evidence>
<keyword evidence="2" id="KW-0472">Membrane</keyword>
<feature type="compositionally biased region" description="Acidic residues" evidence="1">
    <location>
        <begin position="132"/>
        <end position="142"/>
    </location>
</feature>
<dbReference type="Pfam" id="PF19609">
    <property type="entry name" value="DUF6114"/>
    <property type="match status" value="1"/>
</dbReference>
<feature type="transmembrane region" description="Helical" evidence="2">
    <location>
        <begin position="82"/>
        <end position="98"/>
    </location>
</feature>
<feature type="region of interest" description="Disordered" evidence="1">
    <location>
        <begin position="219"/>
        <end position="319"/>
    </location>
</feature>
<gene>
    <name evidence="3" type="ORF">F4553_004542</name>
</gene>
<feature type="compositionally biased region" description="Low complexity" evidence="1">
    <location>
        <begin position="245"/>
        <end position="256"/>
    </location>
</feature>
<dbReference type="AlphaFoldDB" id="A0A841BW59"/>
<protein>
    <submittedName>
        <fullName evidence="3">Uncharacterized protein</fullName>
    </submittedName>
</protein>
<dbReference type="Proteomes" id="UP000587527">
    <property type="component" value="Unassembled WGS sequence"/>
</dbReference>
<evidence type="ECO:0000313" key="3">
    <source>
        <dbReference type="EMBL" id="MBB5871163.1"/>
    </source>
</evidence>
<keyword evidence="2" id="KW-0812">Transmembrane</keyword>
<comment type="caution">
    <text evidence="3">The sequence shown here is derived from an EMBL/GenBank/DDBJ whole genome shotgun (WGS) entry which is preliminary data.</text>
</comment>
<feature type="compositionally biased region" description="Basic and acidic residues" evidence="1">
    <location>
        <begin position="181"/>
        <end position="191"/>
    </location>
</feature>
<dbReference type="InterPro" id="IPR046096">
    <property type="entry name" value="DUF6114"/>
</dbReference>
<accession>A0A841BW59</accession>
<evidence type="ECO:0000313" key="4">
    <source>
        <dbReference type="Proteomes" id="UP000587527"/>
    </source>
</evidence>
<organism evidence="3 4">
    <name type="scientific">Allocatelliglobosispora scoriae</name>
    <dbReference type="NCBI Taxonomy" id="643052"/>
    <lineage>
        <taxon>Bacteria</taxon>
        <taxon>Bacillati</taxon>
        <taxon>Actinomycetota</taxon>
        <taxon>Actinomycetes</taxon>
        <taxon>Micromonosporales</taxon>
        <taxon>Micromonosporaceae</taxon>
        <taxon>Allocatelliglobosispora</taxon>
    </lineage>
</organism>